<protein>
    <submittedName>
        <fullName evidence="7">NRAMP family divalent metal transporter</fullName>
    </submittedName>
</protein>
<dbReference type="InterPro" id="IPR001046">
    <property type="entry name" value="NRAMP_fam"/>
</dbReference>
<feature type="transmembrane region" description="Helical" evidence="5">
    <location>
        <begin position="97"/>
        <end position="119"/>
    </location>
</feature>
<feature type="transmembrane region" description="Helical" evidence="5">
    <location>
        <begin position="394"/>
        <end position="413"/>
    </location>
</feature>
<feature type="transmembrane region" description="Helical" evidence="5">
    <location>
        <begin position="54"/>
        <end position="76"/>
    </location>
</feature>
<dbReference type="GO" id="GO:0005384">
    <property type="term" value="F:manganese ion transmembrane transporter activity"/>
    <property type="evidence" value="ECO:0007669"/>
    <property type="project" value="TreeGrafter"/>
</dbReference>
<comment type="caution">
    <text evidence="7">The sequence shown here is derived from an EMBL/GenBank/DDBJ whole genome shotgun (WGS) entry which is preliminary data.</text>
</comment>
<sequence>MSTDVRVDTESSTADKPVNAKVFVKKRRGPILGAIFLMATSAIGPGFITQTATFTAQFQAAFGFAILVSIVIDFAVQMNVWRIIVVSGKRAGELANSAFPGSGYVLAVLIIIGGLAFNIGNIAGGGLGINAMLGIDAKIGGAVTGLIAIGIFLWKKAGPIMDAFLVFLGVLMIGLMIYVAFASQPPLGEALKQTVLPDTISWATITTIVGGTVGGYITYSGAHRFLDSGEAGPDNVKSVHRASANGIFVTGIMRYVLFLAILGVAASGFVIDTTSKTANPAAQAFYHVLGFAGLRIFGVILWAAAISSVIGAAYTSSSFLSVFSQKLKSGTNLRIATVIFIVISLACFLVWGAAPASILVFVGGLNGLILPIGLTIFMYIGWFRSHDLLHGYKYPIWLLIFGTAATVLTWYMAIVSIKPIFGFIAG</sequence>
<evidence type="ECO:0000313" key="6">
    <source>
        <dbReference type="EMBL" id="MDY5132424.1"/>
    </source>
</evidence>
<feature type="transmembrane region" description="Helical" evidence="5">
    <location>
        <begin position="335"/>
        <end position="354"/>
    </location>
</feature>
<dbReference type="PANTHER" id="PTHR11706:SF2">
    <property type="entry name" value="TRANSPORTER PROTEIN"/>
    <property type="match status" value="1"/>
</dbReference>
<evidence type="ECO:0000256" key="3">
    <source>
        <dbReference type="ARBA" id="ARBA00022989"/>
    </source>
</evidence>
<evidence type="ECO:0000313" key="8">
    <source>
        <dbReference type="Proteomes" id="UP001275049"/>
    </source>
</evidence>
<name>A0AAW9HLS6_9ACTO</name>
<dbReference type="GO" id="GO:0015086">
    <property type="term" value="F:cadmium ion transmembrane transporter activity"/>
    <property type="evidence" value="ECO:0007669"/>
    <property type="project" value="TreeGrafter"/>
</dbReference>
<feature type="transmembrane region" description="Helical" evidence="5">
    <location>
        <begin position="200"/>
        <end position="219"/>
    </location>
</feature>
<keyword evidence="2 5" id="KW-0812">Transmembrane</keyword>
<comment type="subcellular location">
    <subcellularLocation>
        <location evidence="1">Membrane</location>
        <topology evidence="1">Multi-pass membrane protein</topology>
    </subcellularLocation>
</comment>
<reference evidence="7 8" key="1">
    <citation type="submission" date="2023-10" db="EMBL/GenBank/DDBJ databases">
        <title>Whole Genome based description of the genera Actinobaculum and Actinotignum reveals a complex phylogenetic relationship within the species included in the genus Actinotignum.</title>
        <authorList>
            <person name="Jensen C.S."/>
            <person name="Dargis R."/>
            <person name="Kemp M."/>
            <person name="Christensen J.J."/>
        </authorList>
    </citation>
    <scope>NUCLEOTIDE SEQUENCE</scope>
    <source>
        <strain evidence="7">SLA_B511</strain>
        <strain evidence="6 8">SLA_B974</strain>
    </source>
</reference>
<evidence type="ECO:0000313" key="9">
    <source>
        <dbReference type="Proteomes" id="UP001281731"/>
    </source>
</evidence>
<dbReference type="RefSeq" id="WP_040430785.1">
    <property type="nucleotide sequence ID" value="NZ_CAMYCL010000010.1"/>
</dbReference>
<feature type="transmembrane region" description="Helical" evidence="5">
    <location>
        <begin position="247"/>
        <end position="271"/>
    </location>
</feature>
<accession>A0AAW9HLS6</accession>
<evidence type="ECO:0000256" key="5">
    <source>
        <dbReference type="SAM" id="Phobius"/>
    </source>
</evidence>
<evidence type="ECO:0000256" key="4">
    <source>
        <dbReference type="ARBA" id="ARBA00023136"/>
    </source>
</evidence>
<organism evidence="7 9">
    <name type="scientific">Actinotignum urinale</name>
    <dbReference type="NCBI Taxonomy" id="190146"/>
    <lineage>
        <taxon>Bacteria</taxon>
        <taxon>Bacillati</taxon>
        <taxon>Actinomycetota</taxon>
        <taxon>Actinomycetes</taxon>
        <taxon>Actinomycetales</taxon>
        <taxon>Actinomycetaceae</taxon>
        <taxon>Actinotignum</taxon>
    </lineage>
</organism>
<proteinExistence type="predicted"/>
<feature type="transmembrane region" description="Helical" evidence="5">
    <location>
        <begin position="360"/>
        <end position="382"/>
    </location>
</feature>
<feature type="transmembrane region" description="Helical" evidence="5">
    <location>
        <begin position="31"/>
        <end position="48"/>
    </location>
</feature>
<dbReference type="EMBL" id="JAWNGA010000002">
    <property type="protein sequence ID" value="MDY5132424.1"/>
    <property type="molecule type" value="Genomic_DNA"/>
</dbReference>
<keyword evidence="3 5" id="KW-1133">Transmembrane helix</keyword>
<feature type="transmembrane region" description="Helical" evidence="5">
    <location>
        <begin position="160"/>
        <end position="180"/>
    </location>
</feature>
<dbReference type="AlphaFoldDB" id="A0AAW9HLS6"/>
<gene>
    <name evidence="7" type="ORF">R6G80_03655</name>
    <name evidence="6" type="ORF">R6G86_01520</name>
</gene>
<dbReference type="EMBL" id="JAWNGC010000003">
    <property type="protein sequence ID" value="MDY5154821.1"/>
    <property type="molecule type" value="Genomic_DNA"/>
</dbReference>
<dbReference type="Proteomes" id="UP001281731">
    <property type="component" value="Unassembled WGS sequence"/>
</dbReference>
<dbReference type="Pfam" id="PF01566">
    <property type="entry name" value="Nramp"/>
    <property type="match status" value="1"/>
</dbReference>
<feature type="transmembrane region" description="Helical" evidence="5">
    <location>
        <begin position="291"/>
        <end position="314"/>
    </location>
</feature>
<dbReference type="PANTHER" id="PTHR11706">
    <property type="entry name" value="SOLUTE CARRIER PROTEIN FAMILY 11 MEMBER"/>
    <property type="match status" value="1"/>
</dbReference>
<dbReference type="GO" id="GO:0005886">
    <property type="term" value="C:plasma membrane"/>
    <property type="evidence" value="ECO:0007669"/>
    <property type="project" value="TreeGrafter"/>
</dbReference>
<feature type="transmembrane region" description="Helical" evidence="5">
    <location>
        <begin position="131"/>
        <end position="153"/>
    </location>
</feature>
<evidence type="ECO:0000256" key="1">
    <source>
        <dbReference type="ARBA" id="ARBA00004141"/>
    </source>
</evidence>
<keyword evidence="8" id="KW-1185">Reference proteome</keyword>
<keyword evidence="4 5" id="KW-0472">Membrane</keyword>
<evidence type="ECO:0000256" key="2">
    <source>
        <dbReference type="ARBA" id="ARBA00022692"/>
    </source>
</evidence>
<dbReference type="GO" id="GO:0034755">
    <property type="term" value="P:iron ion transmembrane transport"/>
    <property type="evidence" value="ECO:0007669"/>
    <property type="project" value="TreeGrafter"/>
</dbReference>
<evidence type="ECO:0000313" key="7">
    <source>
        <dbReference type="EMBL" id="MDY5154821.1"/>
    </source>
</evidence>
<dbReference type="Proteomes" id="UP001275049">
    <property type="component" value="Unassembled WGS sequence"/>
</dbReference>